<evidence type="ECO:0000313" key="6">
    <source>
        <dbReference type="Proteomes" id="UP000748752"/>
    </source>
</evidence>
<dbReference type="PANTHER" id="PTHR14911:SF13">
    <property type="entry name" value="TRNA (GUANINE(6)-N2)-METHYLTRANSFERASE THUMP3"/>
    <property type="match status" value="1"/>
</dbReference>
<proteinExistence type="predicted"/>
<dbReference type="InterPro" id="IPR000241">
    <property type="entry name" value="RlmKL-like_Mtase"/>
</dbReference>
<dbReference type="Pfam" id="PF01555">
    <property type="entry name" value="N6_N4_Mtase"/>
    <property type="match status" value="1"/>
</dbReference>
<keyword evidence="2" id="KW-0808">Transferase</keyword>
<dbReference type="Pfam" id="PF01170">
    <property type="entry name" value="UPF0020"/>
    <property type="match status" value="1"/>
</dbReference>
<dbReference type="Gene3D" id="3.40.50.150">
    <property type="entry name" value="Vaccinia Virus protein VP39"/>
    <property type="match status" value="2"/>
</dbReference>
<evidence type="ECO:0000256" key="1">
    <source>
        <dbReference type="ARBA" id="ARBA00022603"/>
    </source>
</evidence>
<feature type="domain" description="DNA methylase N-4/N-6" evidence="4">
    <location>
        <begin position="306"/>
        <end position="411"/>
    </location>
</feature>
<reference evidence="5 6" key="1">
    <citation type="journal article" date="2020" name="Microorganisms">
        <title>Osmotic Adaptation and Compatible Solute Biosynthesis of Phototrophic Bacteria as Revealed from Genome Analyses.</title>
        <authorList>
            <person name="Imhoff J.F."/>
            <person name="Rahn T."/>
            <person name="Kunzel S."/>
            <person name="Keller A."/>
            <person name="Neulinger S.C."/>
        </authorList>
    </citation>
    <scope>NUCLEOTIDE SEQUENCE [LARGE SCALE GENOMIC DNA]</scope>
    <source>
        <strain evidence="5 6">DSM 6210</strain>
    </source>
</reference>
<dbReference type="InterPro" id="IPR002941">
    <property type="entry name" value="DNA_methylase_N4/N6"/>
</dbReference>
<name>A0ABS1CPC3_9GAMM</name>
<evidence type="ECO:0000313" key="5">
    <source>
        <dbReference type="EMBL" id="MBK1633695.1"/>
    </source>
</evidence>
<evidence type="ECO:0000259" key="4">
    <source>
        <dbReference type="Pfam" id="PF01555"/>
    </source>
</evidence>
<keyword evidence="6" id="KW-1185">Reference proteome</keyword>
<feature type="domain" description="Ribosomal RNA large subunit methyltransferase K/L-like methyltransferase" evidence="3">
    <location>
        <begin position="103"/>
        <end position="158"/>
    </location>
</feature>
<gene>
    <name evidence="5" type="ORF">CKO31_23725</name>
</gene>
<sequence>MDDPLTQAFPACLLPDNLTLIPGLREVYELHLAWLEAQTLSGAALVEQAAYFCSVDGRPTRHFLTCVGETLKLPDFSSAGLRSFFKTNSFRTGYATHGLFPYRGKFHPQMVRGILNVIGVGPGKTVLDPMMGSGTVPIEAALLGADAVGVDISPFCTFMTETKASGLTMSLERAEGALASAETTFDYFVRRHGVALPTAGQQLAQDDDLRRVMEEGADYVVSGRRFRDRETAETYALLLLAFLDTMGYTQRSQRKPPLEQFQGILERYLHCCRKFQQVRGAQGFDLGRIDARQGDARQLGLADESVDAILFSPPYSFAIDYAENDAFHLAALGADRADLDKSMIGLRGGSRLADKYDCYLEDMNGALRECHRVLKQGCHCVIVVGTNNNQLSKVLKLPADQVIGLHKILRDAAESLGFSFSAEIPRAIKGIANTMREEYIVFLKKE</sequence>
<dbReference type="InterPro" id="IPR029063">
    <property type="entry name" value="SAM-dependent_MTases_sf"/>
</dbReference>
<dbReference type="PANTHER" id="PTHR14911">
    <property type="entry name" value="THUMP DOMAIN-CONTAINING"/>
    <property type="match status" value="1"/>
</dbReference>
<comment type="caution">
    <text evidence="5">The sequence shown here is derived from an EMBL/GenBank/DDBJ whole genome shotgun (WGS) entry which is preliminary data.</text>
</comment>
<evidence type="ECO:0000259" key="3">
    <source>
        <dbReference type="Pfam" id="PF01170"/>
    </source>
</evidence>
<keyword evidence="1" id="KW-0489">Methyltransferase</keyword>
<dbReference type="Proteomes" id="UP000748752">
    <property type="component" value="Unassembled WGS sequence"/>
</dbReference>
<evidence type="ECO:0000256" key="2">
    <source>
        <dbReference type="ARBA" id="ARBA00022679"/>
    </source>
</evidence>
<dbReference type="SUPFAM" id="SSF53335">
    <property type="entry name" value="S-adenosyl-L-methionine-dependent methyltransferases"/>
    <property type="match status" value="1"/>
</dbReference>
<organism evidence="5 6">
    <name type="scientific">Thiohalocapsa halophila</name>
    <dbReference type="NCBI Taxonomy" id="69359"/>
    <lineage>
        <taxon>Bacteria</taxon>
        <taxon>Pseudomonadati</taxon>
        <taxon>Pseudomonadota</taxon>
        <taxon>Gammaproteobacteria</taxon>
        <taxon>Chromatiales</taxon>
        <taxon>Chromatiaceae</taxon>
        <taxon>Thiohalocapsa</taxon>
    </lineage>
</organism>
<protein>
    <submittedName>
        <fullName evidence="5">Uncharacterized protein</fullName>
    </submittedName>
</protein>
<dbReference type="EMBL" id="NRRV01000108">
    <property type="protein sequence ID" value="MBK1633695.1"/>
    <property type="molecule type" value="Genomic_DNA"/>
</dbReference>
<accession>A0ABS1CPC3</accession>